<protein>
    <submittedName>
        <fullName evidence="1">Uncharacterized protein</fullName>
    </submittedName>
</protein>
<dbReference type="AlphaFoldDB" id="A0A5D9CCT0"/>
<sequence>MTDIIRGDGRDLVAMVRAAAAVHKTTWEALVPSHFEVNLDMEAAEEDAYAEMAQAKAILRDHICETYGISIRELSSLAMP</sequence>
<reference evidence="1 2" key="1">
    <citation type="submission" date="2019-08" db="EMBL/GenBank/DDBJ databases">
        <authorList>
            <person name="Wang G."/>
            <person name="Xu Z."/>
        </authorList>
    </citation>
    <scope>NUCLEOTIDE SEQUENCE [LARGE SCALE GENOMIC DNA]</scope>
    <source>
        <strain evidence="1 2">ZX</strain>
    </source>
</reference>
<gene>
    <name evidence="1" type="ORF">FYJ91_02695</name>
</gene>
<dbReference type="EMBL" id="VTOU01000001">
    <property type="protein sequence ID" value="TZG29063.1"/>
    <property type="molecule type" value="Genomic_DNA"/>
</dbReference>
<proteinExistence type="predicted"/>
<accession>A0A5D9CCT0</accession>
<name>A0A5D9CCT0_9SPHN</name>
<comment type="caution">
    <text evidence="1">The sequence shown here is derived from an EMBL/GenBank/DDBJ whole genome shotgun (WGS) entry which is preliminary data.</text>
</comment>
<dbReference type="RefSeq" id="WP_149520727.1">
    <property type="nucleotide sequence ID" value="NZ_VTOU01000001.1"/>
</dbReference>
<dbReference type="Proteomes" id="UP000322077">
    <property type="component" value="Unassembled WGS sequence"/>
</dbReference>
<organism evidence="1 2">
    <name type="scientific">Sphingomonas montanisoli</name>
    <dbReference type="NCBI Taxonomy" id="2606412"/>
    <lineage>
        <taxon>Bacteria</taxon>
        <taxon>Pseudomonadati</taxon>
        <taxon>Pseudomonadota</taxon>
        <taxon>Alphaproteobacteria</taxon>
        <taxon>Sphingomonadales</taxon>
        <taxon>Sphingomonadaceae</taxon>
        <taxon>Sphingomonas</taxon>
    </lineage>
</organism>
<evidence type="ECO:0000313" key="2">
    <source>
        <dbReference type="Proteomes" id="UP000322077"/>
    </source>
</evidence>
<evidence type="ECO:0000313" key="1">
    <source>
        <dbReference type="EMBL" id="TZG29063.1"/>
    </source>
</evidence>
<keyword evidence="2" id="KW-1185">Reference proteome</keyword>